<evidence type="ECO:0000313" key="3">
    <source>
        <dbReference type="EMBL" id="OQW49827.1"/>
    </source>
</evidence>
<dbReference type="InterPro" id="IPR050261">
    <property type="entry name" value="FrsA_esterase"/>
</dbReference>
<dbReference type="InterPro" id="IPR022742">
    <property type="entry name" value="Hydrolase_4"/>
</dbReference>
<dbReference type="PANTHER" id="PTHR22946">
    <property type="entry name" value="DIENELACTONE HYDROLASE DOMAIN-CONTAINING PROTEIN-RELATED"/>
    <property type="match status" value="1"/>
</dbReference>
<evidence type="ECO:0000256" key="1">
    <source>
        <dbReference type="ARBA" id="ARBA00022801"/>
    </source>
</evidence>
<evidence type="ECO:0000259" key="2">
    <source>
        <dbReference type="Pfam" id="PF12146"/>
    </source>
</evidence>
<gene>
    <name evidence="3" type="ORF">A4S15_14050</name>
</gene>
<accession>A0A1W9HRF8</accession>
<dbReference type="PANTHER" id="PTHR22946:SF9">
    <property type="entry name" value="POLYKETIDE TRANSFERASE AF380"/>
    <property type="match status" value="1"/>
</dbReference>
<name>A0A1W9HRF8_9HYPH</name>
<dbReference type="Proteomes" id="UP000192872">
    <property type="component" value="Unassembled WGS sequence"/>
</dbReference>
<reference evidence="3 4" key="1">
    <citation type="journal article" date="2017" name="Water Res.">
        <title>Comammox in drinking water systems.</title>
        <authorList>
            <person name="Wang Y."/>
            <person name="Ma L."/>
            <person name="Mao Y."/>
            <person name="Jiang X."/>
            <person name="Xia Y."/>
            <person name="Yu K."/>
            <person name="Li B."/>
            <person name="Zhang T."/>
        </authorList>
    </citation>
    <scope>NUCLEOTIDE SEQUENCE [LARGE SCALE GENOMIC DNA]</scope>
    <source>
        <strain evidence="3">SG_bin8</strain>
    </source>
</reference>
<dbReference type="AlphaFoldDB" id="A0A1W9HRF8"/>
<keyword evidence="1" id="KW-0378">Hydrolase</keyword>
<dbReference type="RefSeq" id="WP_376801430.1">
    <property type="nucleotide sequence ID" value="NZ_DBNB01000021.1"/>
</dbReference>
<proteinExistence type="predicted"/>
<dbReference type="GO" id="GO:0052689">
    <property type="term" value="F:carboxylic ester hydrolase activity"/>
    <property type="evidence" value="ECO:0007669"/>
    <property type="project" value="UniProtKB-ARBA"/>
</dbReference>
<dbReference type="Gene3D" id="3.40.50.1820">
    <property type="entry name" value="alpha/beta hydrolase"/>
    <property type="match status" value="1"/>
</dbReference>
<dbReference type="Pfam" id="PF12146">
    <property type="entry name" value="Hydrolase_4"/>
    <property type="match status" value="1"/>
</dbReference>
<dbReference type="InterPro" id="IPR029058">
    <property type="entry name" value="AB_hydrolase_fold"/>
</dbReference>
<protein>
    <submittedName>
        <fullName evidence="3">Osmotically inducible protein OsmC</fullName>
    </submittedName>
</protein>
<evidence type="ECO:0000313" key="4">
    <source>
        <dbReference type="Proteomes" id="UP000192872"/>
    </source>
</evidence>
<dbReference type="SUPFAM" id="SSF53474">
    <property type="entry name" value="alpha/beta-Hydrolases"/>
    <property type="match status" value="1"/>
</dbReference>
<dbReference type="STRING" id="1827387.A4S15_14050"/>
<feature type="domain" description="Serine aminopeptidase S33" evidence="2">
    <location>
        <begin position="42"/>
        <end position="134"/>
    </location>
</feature>
<organism evidence="3 4">
    <name type="scientific">Candidatus Raskinella chloraquaticus</name>
    <dbReference type="NCBI Taxonomy" id="1951219"/>
    <lineage>
        <taxon>Bacteria</taxon>
        <taxon>Pseudomonadati</taxon>
        <taxon>Pseudomonadota</taxon>
        <taxon>Alphaproteobacteria</taxon>
        <taxon>Hyphomicrobiales</taxon>
        <taxon>Phreatobacteraceae</taxon>
        <taxon>Candidatus Raskinella</taxon>
    </lineage>
</organism>
<comment type="caution">
    <text evidence="3">The sequence shown here is derived from an EMBL/GenBank/DDBJ whole genome shotgun (WGS) entry which is preliminary data.</text>
</comment>
<sequence>MDTQPVTFTSRTGVQLSARLERPTGTPSAYALFAHCFACGKDSSAAVRVSRALAARGIATLRFDFAGIGQSGGTFVEQTFSSSVDDLISAADHLRSTFAAPGLLVGHSLGGAAVIAAAERIAEVRAIVTIGAPADTAHVEHNFAAAVEVIESEGEADVRLGKQTFRIGRALLDDIRDQPQRERIAGLKRALLVLHAPTDSVVGIENASAIFLAAKHPKSFVSLDDADHFVSRKEDADYAAELIAGWAGRYLNRGTALA</sequence>
<dbReference type="EMBL" id="LWDL01000030">
    <property type="protein sequence ID" value="OQW49827.1"/>
    <property type="molecule type" value="Genomic_DNA"/>
</dbReference>